<dbReference type="Proteomes" id="UP001054252">
    <property type="component" value="Unassembled WGS sequence"/>
</dbReference>
<evidence type="ECO:0000313" key="1">
    <source>
        <dbReference type="EMBL" id="GKV26618.1"/>
    </source>
</evidence>
<name>A0AAV5KQ62_9ROSI</name>
<dbReference type="EMBL" id="BPVZ01000072">
    <property type="protein sequence ID" value="GKV26618.1"/>
    <property type="molecule type" value="Genomic_DNA"/>
</dbReference>
<evidence type="ECO:0000313" key="2">
    <source>
        <dbReference type="Proteomes" id="UP001054252"/>
    </source>
</evidence>
<organism evidence="1 2">
    <name type="scientific">Rubroshorea leprosula</name>
    <dbReference type="NCBI Taxonomy" id="152421"/>
    <lineage>
        <taxon>Eukaryota</taxon>
        <taxon>Viridiplantae</taxon>
        <taxon>Streptophyta</taxon>
        <taxon>Embryophyta</taxon>
        <taxon>Tracheophyta</taxon>
        <taxon>Spermatophyta</taxon>
        <taxon>Magnoliopsida</taxon>
        <taxon>eudicotyledons</taxon>
        <taxon>Gunneridae</taxon>
        <taxon>Pentapetalae</taxon>
        <taxon>rosids</taxon>
        <taxon>malvids</taxon>
        <taxon>Malvales</taxon>
        <taxon>Dipterocarpaceae</taxon>
        <taxon>Rubroshorea</taxon>
    </lineage>
</organism>
<reference evidence="1 2" key="1">
    <citation type="journal article" date="2021" name="Commun. Biol.">
        <title>The genome of Shorea leprosula (Dipterocarpaceae) highlights the ecological relevance of drought in aseasonal tropical rainforests.</title>
        <authorList>
            <person name="Ng K.K.S."/>
            <person name="Kobayashi M.J."/>
            <person name="Fawcett J.A."/>
            <person name="Hatakeyama M."/>
            <person name="Paape T."/>
            <person name="Ng C.H."/>
            <person name="Ang C.C."/>
            <person name="Tnah L.H."/>
            <person name="Lee C.T."/>
            <person name="Nishiyama T."/>
            <person name="Sese J."/>
            <person name="O'Brien M.J."/>
            <person name="Copetti D."/>
            <person name="Mohd Noor M.I."/>
            <person name="Ong R.C."/>
            <person name="Putra M."/>
            <person name="Sireger I.Z."/>
            <person name="Indrioko S."/>
            <person name="Kosugi Y."/>
            <person name="Izuno A."/>
            <person name="Isagi Y."/>
            <person name="Lee S.L."/>
            <person name="Shimizu K.K."/>
        </authorList>
    </citation>
    <scope>NUCLEOTIDE SEQUENCE [LARGE SCALE GENOMIC DNA]</scope>
    <source>
        <strain evidence="1">214</strain>
    </source>
</reference>
<sequence length="46" mass="5372">MLLSLTNREFESFYVGFKSVVLLKLSTHMIQMSLLDESYLKLSFVL</sequence>
<keyword evidence="2" id="KW-1185">Reference proteome</keyword>
<dbReference type="AlphaFoldDB" id="A0AAV5KQ62"/>
<accession>A0AAV5KQ62</accession>
<comment type="caution">
    <text evidence="1">The sequence shown here is derived from an EMBL/GenBank/DDBJ whole genome shotgun (WGS) entry which is preliminary data.</text>
</comment>
<proteinExistence type="predicted"/>
<gene>
    <name evidence="1" type="ORF">SLEP1_g35883</name>
</gene>
<protein>
    <submittedName>
        <fullName evidence="1">Uncharacterized protein</fullName>
    </submittedName>
</protein>